<dbReference type="EMBL" id="LBMM01017036">
    <property type="protein sequence ID" value="KMQ84228.1"/>
    <property type="molecule type" value="Genomic_DNA"/>
</dbReference>
<dbReference type="EMBL" id="LBMM01017036">
    <property type="protein sequence ID" value="KMQ84229.1"/>
    <property type="molecule type" value="Genomic_DNA"/>
</dbReference>
<organism evidence="1 3">
    <name type="scientific">Lasius niger</name>
    <name type="common">Black garden ant</name>
    <dbReference type="NCBI Taxonomy" id="67767"/>
    <lineage>
        <taxon>Eukaryota</taxon>
        <taxon>Metazoa</taxon>
        <taxon>Ecdysozoa</taxon>
        <taxon>Arthropoda</taxon>
        <taxon>Hexapoda</taxon>
        <taxon>Insecta</taxon>
        <taxon>Pterygota</taxon>
        <taxon>Neoptera</taxon>
        <taxon>Endopterygota</taxon>
        <taxon>Hymenoptera</taxon>
        <taxon>Apocrita</taxon>
        <taxon>Aculeata</taxon>
        <taxon>Formicoidea</taxon>
        <taxon>Formicidae</taxon>
        <taxon>Formicinae</taxon>
        <taxon>Lasius</taxon>
        <taxon>Lasius</taxon>
    </lineage>
</organism>
<dbReference type="OrthoDB" id="8195427at2759"/>
<accession>A0A0J7K1A6</accession>
<evidence type="ECO:0000313" key="3">
    <source>
        <dbReference type="Proteomes" id="UP000036403"/>
    </source>
</evidence>
<protein>
    <submittedName>
        <fullName evidence="1">Copia protein</fullName>
    </submittedName>
</protein>
<dbReference type="Proteomes" id="UP000036403">
    <property type="component" value="Unassembled WGS sequence"/>
</dbReference>
<gene>
    <name evidence="1" type="ORF">RF55_18146</name>
    <name evidence="2" type="ORF">RF55_18147</name>
</gene>
<evidence type="ECO:0000313" key="1">
    <source>
        <dbReference type="EMBL" id="KMQ84228.1"/>
    </source>
</evidence>
<reference evidence="1 3" key="1">
    <citation type="submission" date="2015-04" db="EMBL/GenBank/DDBJ databases">
        <title>Lasius niger genome sequencing.</title>
        <authorList>
            <person name="Konorov E.A."/>
            <person name="Nikitin M.A."/>
            <person name="Kirill M.V."/>
            <person name="Chang P."/>
        </authorList>
    </citation>
    <scope>NUCLEOTIDE SEQUENCE [LARGE SCALE GENOMIC DNA]</scope>
    <source>
        <tissue evidence="1">Whole</tissue>
    </source>
</reference>
<dbReference type="PaxDb" id="67767-A0A0J7K1A6"/>
<evidence type="ECO:0000313" key="2">
    <source>
        <dbReference type="EMBL" id="KMQ84229.1"/>
    </source>
</evidence>
<dbReference type="AlphaFoldDB" id="A0A0J7K1A6"/>
<sequence length="84" mass="9756">MQGFFDFTFNKESDVATNISKLQNVVHRLKALNQDISDEMVIAKILSILPEYYRHFVSAWESTMDKEKNAAKLDCETAVRREQT</sequence>
<comment type="caution">
    <text evidence="1">The sequence shown here is derived from an EMBL/GenBank/DDBJ whole genome shotgun (WGS) entry which is preliminary data.</text>
</comment>
<name>A0A0J7K1A6_LASNI</name>
<keyword evidence="3" id="KW-1185">Reference proteome</keyword>
<proteinExistence type="predicted"/>
<dbReference type="Pfam" id="PF14223">
    <property type="entry name" value="Retrotran_gag_2"/>
    <property type="match status" value="1"/>
</dbReference>